<dbReference type="AlphaFoldDB" id="A0A1C4YTV1"/>
<gene>
    <name evidence="2" type="ORF">GA0070618_4368</name>
</gene>
<name>A0A1C4YTV1_MICEC</name>
<dbReference type="InterPro" id="IPR002347">
    <property type="entry name" value="SDR_fam"/>
</dbReference>
<keyword evidence="3" id="KW-1185">Reference proteome</keyword>
<dbReference type="Gene3D" id="3.40.50.720">
    <property type="entry name" value="NAD(P)-binding Rossmann-like Domain"/>
    <property type="match status" value="1"/>
</dbReference>
<dbReference type="Proteomes" id="UP000198253">
    <property type="component" value="Chromosome I"/>
</dbReference>
<evidence type="ECO:0000313" key="2">
    <source>
        <dbReference type="EMBL" id="SCF24175.1"/>
    </source>
</evidence>
<evidence type="ECO:0000256" key="1">
    <source>
        <dbReference type="ARBA" id="ARBA00023002"/>
    </source>
</evidence>
<sequence>MALNWTVDHMPNQTGRTVVVTGATSGLGRVTAARLAEAGATVLMAVRDTAKGERVRAEMRGNVEVHRIDLADPGSIRMFAESLGHRRIDALINNAGLSARERELTPEGHERVIATNHLGPFALTGLLLNRFRPDRLPRVVTVGSNFYRQVRSGTDDENLAATGSFHPLRQYVRSKVSNLLFAQELDRRLRAAGSPVRSFAAHPGMAWTGMQDNPGSIAERVLVAALGALVARSAEAGALPILFAATDPRARADAFHGPSQRKWDKRVHFAPVVAPCNDSERAARQWAIAEAATGVHYLSGVHL</sequence>
<dbReference type="PRINTS" id="PR00081">
    <property type="entry name" value="GDHRDH"/>
</dbReference>
<dbReference type="InterPro" id="IPR036291">
    <property type="entry name" value="NAD(P)-bd_dom_sf"/>
</dbReference>
<dbReference type="PANTHER" id="PTHR43157:SF31">
    <property type="entry name" value="PHOSPHATIDYLINOSITOL-GLYCAN BIOSYNTHESIS CLASS F PROTEIN"/>
    <property type="match status" value="1"/>
</dbReference>
<dbReference type="Pfam" id="PF00106">
    <property type="entry name" value="adh_short"/>
    <property type="match status" value="1"/>
</dbReference>
<reference evidence="3" key="1">
    <citation type="submission" date="2016-06" db="EMBL/GenBank/DDBJ databases">
        <authorList>
            <person name="Varghese N."/>
            <person name="Submissions Spin"/>
        </authorList>
    </citation>
    <scope>NUCLEOTIDE SEQUENCE [LARGE SCALE GENOMIC DNA]</scope>
    <source>
        <strain evidence="3">DSM 43816</strain>
    </source>
</reference>
<dbReference type="PANTHER" id="PTHR43157">
    <property type="entry name" value="PHOSPHATIDYLINOSITOL-GLYCAN BIOSYNTHESIS CLASS F PROTEIN-RELATED"/>
    <property type="match status" value="1"/>
</dbReference>
<dbReference type="RefSeq" id="WP_157748974.1">
    <property type="nucleotide sequence ID" value="NZ_LT607413.1"/>
</dbReference>
<accession>A0A1C4YTV1</accession>
<dbReference type="SUPFAM" id="SSF51735">
    <property type="entry name" value="NAD(P)-binding Rossmann-fold domains"/>
    <property type="match status" value="1"/>
</dbReference>
<keyword evidence="1" id="KW-0560">Oxidoreductase</keyword>
<evidence type="ECO:0000313" key="3">
    <source>
        <dbReference type="Proteomes" id="UP000198253"/>
    </source>
</evidence>
<dbReference type="EMBL" id="LT607413">
    <property type="protein sequence ID" value="SCF24175.1"/>
    <property type="molecule type" value="Genomic_DNA"/>
</dbReference>
<dbReference type="InParanoid" id="A0A1C4YTV1"/>
<protein>
    <submittedName>
        <fullName evidence="2">Short-chain dehydrogenase</fullName>
    </submittedName>
</protein>
<proteinExistence type="predicted"/>
<organism evidence="2 3">
    <name type="scientific">Micromonospora echinospora</name>
    <name type="common">Micromonospora purpurea</name>
    <dbReference type="NCBI Taxonomy" id="1877"/>
    <lineage>
        <taxon>Bacteria</taxon>
        <taxon>Bacillati</taxon>
        <taxon>Actinomycetota</taxon>
        <taxon>Actinomycetes</taxon>
        <taxon>Micromonosporales</taxon>
        <taxon>Micromonosporaceae</taxon>
        <taxon>Micromonospora</taxon>
    </lineage>
</organism>
<dbReference type="GO" id="GO:0016491">
    <property type="term" value="F:oxidoreductase activity"/>
    <property type="evidence" value="ECO:0007669"/>
    <property type="project" value="UniProtKB-KW"/>
</dbReference>